<dbReference type="GO" id="GO:0044167">
    <property type="term" value="C:host cell endoplasmic reticulum membrane"/>
    <property type="evidence" value="ECO:0007669"/>
    <property type="project" value="UniProtKB-SubCell"/>
</dbReference>
<evidence type="ECO:0000256" key="3">
    <source>
        <dbReference type="ARBA" id="ARBA00013812"/>
    </source>
</evidence>
<dbReference type="Proteomes" id="UP000204440">
    <property type="component" value="Segment"/>
</dbReference>
<keyword evidence="15" id="KW-1185">Reference proteome</keyword>
<evidence type="ECO:0000256" key="4">
    <source>
        <dbReference type="ARBA" id="ARBA00022448"/>
    </source>
</evidence>
<comment type="subcellular location">
    <subcellularLocation>
        <location evidence="1">Host endoplasmic reticulum membrane</location>
    </subcellularLocation>
</comment>
<evidence type="ECO:0000256" key="8">
    <source>
        <dbReference type="ARBA" id="ARBA00023031"/>
    </source>
</evidence>
<proteinExistence type="inferred from homology"/>
<keyword evidence="10" id="KW-1038">Host endoplasmic reticulum</keyword>
<evidence type="ECO:0000256" key="2">
    <source>
        <dbReference type="ARBA" id="ARBA00010355"/>
    </source>
</evidence>
<evidence type="ECO:0000256" key="6">
    <source>
        <dbReference type="ARBA" id="ARBA00022870"/>
    </source>
</evidence>
<name>Q91UJ0_9VIRU</name>
<evidence type="ECO:0000256" key="13">
    <source>
        <dbReference type="ARBA" id="ARBA00033148"/>
    </source>
</evidence>
<dbReference type="OrthoDB" id="29070at10239"/>
<dbReference type="InterPro" id="IPR003411">
    <property type="entry name" value="TGBp3"/>
</dbReference>
<keyword evidence="6" id="KW-1043">Host membrane</keyword>
<evidence type="ECO:0000313" key="14">
    <source>
        <dbReference type="EMBL" id="BAB56117.1"/>
    </source>
</evidence>
<dbReference type="GeneID" id="921318"/>
<dbReference type="GO" id="GO:0046740">
    <property type="term" value="P:transport of virus in host, cell to cell"/>
    <property type="evidence" value="ECO:0007669"/>
    <property type="project" value="UniProtKB-KW"/>
</dbReference>
<keyword evidence="7" id="KW-1133">Transmembrane helix</keyword>
<evidence type="ECO:0000256" key="9">
    <source>
        <dbReference type="ARBA" id="ARBA00023136"/>
    </source>
</evidence>
<keyword evidence="5" id="KW-0812">Transmembrane</keyword>
<evidence type="ECO:0000256" key="7">
    <source>
        <dbReference type="ARBA" id="ARBA00022989"/>
    </source>
</evidence>
<organism evidence="14 15">
    <name type="scientific">Carlavirus latensaconiti</name>
    <dbReference type="NCBI Taxonomy" id="101764"/>
    <lineage>
        <taxon>Viruses</taxon>
        <taxon>Riboviria</taxon>
        <taxon>Orthornavirae</taxon>
        <taxon>Kitrinoviricota</taxon>
        <taxon>Alsuviricetes</taxon>
        <taxon>Tymovirales</taxon>
        <taxon>Betaflexiviridae</taxon>
        <taxon>Quinvirinae</taxon>
        <taxon>Carlavirus</taxon>
    </lineage>
</organism>
<dbReference type="KEGG" id="vg:921318"/>
<sequence>MNLVLICGLLSFAIALYFLSINDRGDCFVIITGESIRIQGCHINREFNEGLKGLRALNNECL</sequence>
<evidence type="ECO:0000256" key="11">
    <source>
        <dbReference type="ARBA" id="ARBA00025270"/>
    </source>
</evidence>
<evidence type="ECO:0000256" key="1">
    <source>
        <dbReference type="ARBA" id="ARBA00004625"/>
    </source>
</evidence>
<evidence type="ECO:0000256" key="5">
    <source>
        <dbReference type="ARBA" id="ARBA00022692"/>
    </source>
</evidence>
<comment type="function">
    <text evidence="11">Plays a role in viral cell-to-cell propagation, by facilitating genome transport to neighboring plant cells through plasmosdesmata. May induce the formation of granular vesicles derived from the Endoplasmic reticulum, which align on actin filaments.</text>
</comment>
<comment type="similarity">
    <text evidence="2">Belongs to the Tymovirales TGBp3 protein family.</text>
</comment>
<keyword evidence="9" id="KW-0472">Membrane</keyword>
<keyword evidence="8" id="KW-0916">Viral movement protein</keyword>
<gene>
    <name evidence="14" type="primary">ORF4</name>
</gene>
<keyword evidence="4" id="KW-0813">Transport</keyword>
<dbReference type="EMBL" id="AB051848">
    <property type="protein sequence ID" value="BAB56117.1"/>
    <property type="molecule type" value="Genomic_RNA"/>
</dbReference>
<protein>
    <recommendedName>
        <fullName evidence="3">Movement protein TGBp3</fullName>
    </recommendedName>
    <alternativeName>
        <fullName evidence="12">7 kDa protein</fullName>
    </alternativeName>
    <alternativeName>
        <fullName evidence="13">Triple gene block 3 protein</fullName>
    </alternativeName>
</protein>
<evidence type="ECO:0000256" key="12">
    <source>
        <dbReference type="ARBA" id="ARBA00030266"/>
    </source>
</evidence>
<reference evidence="14 15" key="1">
    <citation type="submission" date="2000-11" db="EMBL/GenBank/DDBJ databases">
        <title>Complete nucleotide sequence of the genomic RNA of Aconitum latent carlavirus isolated from Delphinium sp.</title>
        <authorList>
            <person name="Fuji S."/>
            <person name="Yamamoto H."/>
            <person name="Inoue M."/>
            <person name="Yamashita K."/>
            <person name="Fukui Y."/>
            <person name="Furuya H."/>
            <person name="Naito H."/>
        </authorList>
    </citation>
    <scope>NUCLEOTIDE SEQUENCE [LARGE SCALE GENOMIC DNA]</scope>
    <source>
        <strain evidence="14">D</strain>
    </source>
</reference>
<accession>Q91UJ0</accession>
<evidence type="ECO:0000256" key="10">
    <source>
        <dbReference type="ARBA" id="ARBA00023184"/>
    </source>
</evidence>
<dbReference type="RefSeq" id="NP_116490.1">
    <property type="nucleotide sequence ID" value="NC_002795.1"/>
</dbReference>
<dbReference type="Pfam" id="PF02495">
    <property type="entry name" value="TGBp3"/>
    <property type="match status" value="1"/>
</dbReference>
<evidence type="ECO:0000313" key="15">
    <source>
        <dbReference type="Proteomes" id="UP000204440"/>
    </source>
</evidence>